<reference evidence="4 5" key="1">
    <citation type="submission" date="2019-06" db="EMBL/GenBank/DDBJ databases">
        <title>A chromosome-scale genome assembly of the European perch, Perca fluviatilis.</title>
        <authorList>
            <person name="Roques C."/>
            <person name="Zahm M."/>
            <person name="Cabau C."/>
            <person name="Klopp C."/>
            <person name="Bouchez O."/>
            <person name="Donnadieu C."/>
            <person name="Kuhl H."/>
            <person name="Gislard M."/>
            <person name="Guendouz S."/>
            <person name="Journot L."/>
            <person name="Haffray P."/>
            <person name="Bestin A."/>
            <person name="Morvezen R."/>
            <person name="Feron R."/>
            <person name="Wen M."/>
            <person name="Jouanno E."/>
            <person name="Herpin A."/>
            <person name="Schartl M."/>
            <person name="Postlethwait J."/>
            <person name="Schaerlinger B."/>
            <person name="Chardard D."/>
            <person name="Lecocq T."/>
            <person name="Poncet C."/>
            <person name="Jaffrelo L."/>
            <person name="Lampietro C."/>
            <person name="Guiguen Y."/>
        </authorList>
    </citation>
    <scope>NUCLEOTIDE SEQUENCE [LARGE SCALE GENOMIC DNA]</scope>
    <source>
        <tissue evidence="4">Blood</tissue>
    </source>
</reference>
<evidence type="ECO:0000256" key="1">
    <source>
        <dbReference type="ARBA" id="ARBA00023054"/>
    </source>
</evidence>
<evidence type="ECO:0000256" key="2">
    <source>
        <dbReference type="SAM" id="MobiDB-lite"/>
    </source>
</evidence>
<dbReference type="Pfam" id="PF01576">
    <property type="entry name" value="Myosin_tail_1"/>
    <property type="match status" value="1"/>
</dbReference>
<dbReference type="Gene3D" id="1.20.5.340">
    <property type="match status" value="1"/>
</dbReference>
<feature type="compositionally biased region" description="Basic and acidic residues" evidence="2">
    <location>
        <begin position="209"/>
        <end position="221"/>
    </location>
</feature>
<proteinExistence type="predicted"/>
<gene>
    <name evidence="4" type="ORF">PFLUV_G00099040</name>
</gene>
<evidence type="ECO:0000313" key="4">
    <source>
        <dbReference type="EMBL" id="KAF1386840.1"/>
    </source>
</evidence>
<comment type="caution">
    <text evidence="4">The sequence shown here is derived from an EMBL/GenBank/DDBJ whole genome shotgun (WGS) entry which is preliminary data.</text>
</comment>
<dbReference type="PANTHER" id="PTHR46349">
    <property type="entry name" value="CINGULIN-LIKE PROTEIN 1-RELATED"/>
    <property type="match status" value="1"/>
</dbReference>
<dbReference type="GO" id="GO:0005923">
    <property type="term" value="C:bicellular tight junction"/>
    <property type="evidence" value="ECO:0007669"/>
    <property type="project" value="TreeGrafter"/>
</dbReference>
<dbReference type="OrthoDB" id="6108017at2759"/>
<dbReference type="GO" id="GO:0016459">
    <property type="term" value="C:myosin complex"/>
    <property type="evidence" value="ECO:0007669"/>
    <property type="project" value="InterPro"/>
</dbReference>
<keyword evidence="5" id="KW-1185">Reference proteome</keyword>
<keyword evidence="1" id="KW-0175">Coiled coil</keyword>
<dbReference type="PANTHER" id="PTHR46349:SF2">
    <property type="entry name" value="CINGULIN-LIKE PROTEIN 1"/>
    <property type="match status" value="1"/>
</dbReference>
<name>A0A6A5F143_PERFL</name>
<feature type="region of interest" description="Disordered" evidence="2">
    <location>
        <begin position="1023"/>
        <end position="1070"/>
    </location>
</feature>
<feature type="compositionally biased region" description="Low complexity" evidence="2">
    <location>
        <begin position="228"/>
        <end position="242"/>
    </location>
</feature>
<feature type="compositionally biased region" description="Acidic residues" evidence="2">
    <location>
        <begin position="1059"/>
        <end position="1070"/>
    </location>
</feature>
<organism evidence="4 5">
    <name type="scientific">Perca fluviatilis</name>
    <name type="common">European perch</name>
    <dbReference type="NCBI Taxonomy" id="8168"/>
    <lineage>
        <taxon>Eukaryota</taxon>
        <taxon>Metazoa</taxon>
        <taxon>Chordata</taxon>
        <taxon>Craniata</taxon>
        <taxon>Vertebrata</taxon>
        <taxon>Euteleostomi</taxon>
        <taxon>Actinopterygii</taxon>
        <taxon>Neopterygii</taxon>
        <taxon>Teleostei</taxon>
        <taxon>Neoteleostei</taxon>
        <taxon>Acanthomorphata</taxon>
        <taxon>Eupercaria</taxon>
        <taxon>Perciformes</taxon>
        <taxon>Percoidei</taxon>
        <taxon>Percidae</taxon>
        <taxon>Percinae</taxon>
        <taxon>Perca</taxon>
    </lineage>
</organism>
<dbReference type="GO" id="GO:0150105">
    <property type="term" value="P:protein localization to cell-cell junction"/>
    <property type="evidence" value="ECO:0007669"/>
    <property type="project" value="TreeGrafter"/>
</dbReference>
<feature type="domain" description="Myosin tail" evidence="3">
    <location>
        <begin position="798"/>
        <end position="1043"/>
    </location>
</feature>
<dbReference type="Proteomes" id="UP000465112">
    <property type="component" value="Chromosome 8"/>
</dbReference>
<feature type="compositionally biased region" description="Polar residues" evidence="2">
    <location>
        <begin position="156"/>
        <end position="183"/>
    </location>
</feature>
<evidence type="ECO:0000259" key="3">
    <source>
        <dbReference type="Pfam" id="PF01576"/>
    </source>
</evidence>
<feature type="region of interest" description="Disordered" evidence="2">
    <location>
        <begin position="195"/>
        <end position="291"/>
    </location>
</feature>
<feature type="region of interest" description="Disordered" evidence="2">
    <location>
        <begin position="136"/>
        <end position="183"/>
    </location>
</feature>
<accession>A0A6A5F143</accession>
<feature type="compositionally biased region" description="Basic and acidic residues" evidence="2">
    <location>
        <begin position="263"/>
        <end position="277"/>
    </location>
</feature>
<dbReference type="InterPro" id="IPR002928">
    <property type="entry name" value="Myosin_tail"/>
</dbReference>
<dbReference type="AlphaFoldDB" id="A0A6A5F143"/>
<dbReference type="EMBL" id="VHII01000008">
    <property type="protein sequence ID" value="KAF1386840.1"/>
    <property type="molecule type" value="Genomic_DNA"/>
</dbReference>
<dbReference type="Gene3D" id="6.10.250.2420">
    <property type="match status" value="1"/>
</dbReference>
<sequence>MESHRLSGSPDIRIQKSCIQQHSPRGSQDNLFGVRVQIQGIKGQPYVVLNSSGQEIHRDVSVITHQAGYNPGMVRRSVDERHSPSESQRTATSPAFHYQKHPEILRPYDPESNNLNLVRHSAASVARPRELNTGLLSETANVTKPRIPLPAEGTVGDQSEVAQNKTPSSCRQVPARSPNSVGTDSFISVGKLISQFNSSQRRGRAGPRNRLDPEQCRRSRSADSGPTSYSSSSSSSSSSPSSLKGIRGETPGGIYPPGSARARLLDGKASLAREENKPSTLLKGHHGKETMSPHAAKLLHRAEKPSISRLYSDQTDETDERETQVTPDLLKGQQELSVDPPEDTAKQMLFTYLQDGTTDDDSTTQKKVTQLLQRVNNVKWKTAENVEEEEKDCAAEVKLLQEKQEALEKEVSELKQKLETEIKNEKTLAKACEKARTEKKKLQEELAKSQEELCKLSDRLAEIEAKLQSTKLELTQMKAERERSKTEMKDLQQQLSEMHDELDQAKKAEVINTEKEVLMEEMAQLRLDFQEMLQGKEEQEDMLHRRERELSALKGALKEEVETHDTYMTALKDEYENELEMLLRDLELAKESSALLGQEKDKAEEERNSANVQLKELSQDSDQLRGKVQELNIKVDQLSQAIQESKATERLLEQREKQLEREKQQVEEVLKDVRRNEEEMCQSNQSLLTRLEDVQGKLTKLNHEHRDLKEKLKEERKQIEELWKTKTELEDVRRLQDRTVEQLQRKMNSIMEECEASTDVLQNQVDEARDKSQRELDELRRQLQEKGAELEKYRQAAKKHQEELLPLEEDLRRCRREQQEAQLRGRQLEQRVEELDERNTATVGERERQFKVMEGRISQLEEALNDERSSADRLMERLDKTKEQMDQMRNELMQERAVRQDLECDKMSLERQNKDLKSRVTHLEGSQRPNQDLLVSKLNSRIQELEERLQGEERDNNSLQQANRKLERKVKEMKMQTDEEHINLQSQRDQLTQRLKTAKRQMDEAEEEIERLEHAKKKVQRELDEQIEANEQLHGQLSSLRNEMRRKRKSPPLIKAAEDDVNDVDDIGSD</sequence>
<evidence type="ECO:0000313" key="5">
    <source>
        <dbReference type="Proteomes" id="UP000465112"/>
    </source>
</evidence>
<protein>
    <recommendedName>
        <fullName evidence="3">Myosin tail domain-containing protein</fullName>
    </recommendedName>
</protein>